<evidence type="ECO:0000313" key="12">
    <source>
        <dbReference type="RefSeq" id="XP_034251781.1"/>
    </source>
</evidence>
<evidence type="ECO:0000259" key="10">
    <source>
        <dbReference type="PROSITE" id="PS51675"/>
    </source>
</evidence>
<keyword evidence="7" id="KW-0175">Coiled coil</keyword>
<dbReference type="InterPro" id="IPR007356">
    <property type="entry name" value="tRNA_m1G_MeTrfase_euk"/>
</dbReference>
<evidence type="ECO:0000256" key="1">
    <source>
        <dbReference type="ARBA" id="ARBA00004173"/>
    </source>
</evidence>
<evidence type="ECO:0000256" key="5">
    <source>
        <dbReference type="ARBA" id="ARBA00022694"/>
    </source>
</evidence>
<keyword evidence="8" id="KW-0496">Mitochondrion</keyword>
<evidence type="ECO:0000256" key="8">
    <source>
        <dbReference type="ARBA" id="ARBA00023128"/>
    </source>
</evidence>
<dbReference type="InParanoid" id="A0A6P9A5H2"/>
<dbReference type="InterPro" id="IPR038459">
    <property type="entry name" value="MT_TRM10-typ_sf"/>
</dbReference>
<dbReference type="GO" id="GO:0070131">
    <property type="term" value="P:positive regulation of mitochondrial translation"/>
    <property type="evidence" value="ECO:0007669"/>
    <property type="project" value="TreeGrafter"/>
</dbReference>
<dbReference type="OrthoDB" id="9976048at2759"/>
<keyword evidence="5" id="KW-0819">tRNA processing</keyword>
<dbReference type="InterPro" id="IPR025812">
    <property type="entry name" value="Trm10_C_MTase_dom"/>
</dbReference>
<dbReference type="PANTHER" id="PTHR13563:SF5">
    <property type="entry name" value="TRNA METHYLTRANSFERASE 10 HOMOLOG C"/>
    <property type="match status" value="1"/>
</dbReference>
<dbReference type="GO" id="GO:0005739">
    <property type="term" value="C:mitochondrion"/>
    <property type="evidence" value="ECO:0007669"/>
    <property type="project" value="UniProtKB-SubCell"/>
</dbReference>
<evidence type="ECO:0000256" key="2">
    <source>
        <dbReference type="ARBA" id="ARBA00022603"/>
    </source>
</evidence>
<keyword evidence="2" id="KW-0489">Methyltransferase</keyword>
<dbReference type="InterPro" id="IPR028564">
    <property type="entry name" value="MT_TRM10-typ"/>
</dbReference>
<dbReference type="GO" id="GO:0097745">
    <property type="term" value="P:mitochondrial tRNA 5'-end processing"/>
    <property type="evidence" value="ECO:0007669"/>
    <property type="project" value="TreeGrafter"/>
</dbReference>
<evidence type="ECO:0000313" key="11">
    <source>
        <dbReference type="Proteomes" id="UP000515158"/>
    </source>
</evidence>
<dbReference type="PROSITE" id="PS51675">
    <property type="entry name" value="SAM_MT_TRM10"/>
    <property type="match status" value="1"/>
</dbReference>
<dbReference type="FunCoup" id="A0A6P9A5H2">
    <property type="interactions" value="1303"/>
</dbReference>
<reference evidence="12" key="1">
    <citation type="submission" date="2025-08" db="UniProtKB">
        <authorList>
            <consortium name="RefSeq"/>
        </authorList>
    </citation>
    <scope>IDENTIFICATION</scope>
    <source>
        <tissue evidence="12">Total insect</tissue>
    </source>
</reference>
<evidence type="ECO:0000256" key="9">
    <source>
        <dbReference type="ARBA" id="ARBA00029803"/>
    </source>
</evidence>
<dbReference type="GO" id="GO:0032259">
    <property type="term" value="P:methylation"/>
    <property type="evidence" value="ECO:0007669"/>
    <property type="project" value="UniProtKB-KW"/>
</dbReference>
<protein>
    <recommendedName>
        <fullName evidence="9">RNA (guanine-9-)-methyltransferase domain-containing protein 1</fullName>
    </recommendedName>
</protein>
<sequence length="393" mass="45793">MWFALRRIVNVGANQLTSFSKLSCCCGIRSKTCASLEKQNWLSTQAPMHLQDMSNHGNQGNSTSCQKVKLNPEIDDRPYKLSKEQEEFLTQGSAENRLKLDEFLLQLQTFRETGTELPDVVKLEDLCNMLPLAYVKRLRYLTYLMKIEYKSKMQVQRKAAKQISRSQKIEKKQELESKLEHPWLEHSNLMMPIHKGQMNHFYNSNSLAGLLYGQKVVIDCSYNSYMNDLSIKLTAKQILFCFYSSRKNRRPFSLYICNLDYDSRLMYYLKKLHPGVLDVPISFHSKSYTELFDRKKIVYLTPHSYTVLNYNPEDIYIIGGFVDKQQLEVSRSKAENEHLRFASLPLDNYLKWKSGSRSLCLHQCLDILLEVKNTGDWSKALQAHVPSRKIKPL</sequence>
<dbReference type="RefSeq" id="XP_034251781.1">
    <property type="nucleotide sequence ID" value="XM_034395890.1"/>
</dbReference>
<evidence type="ECO:0000256" key="3">
    <source>
        <dbReference type="ARBA" id="ARBA00022679"/>
    </source>
</evidence>
<organism evidence="12">
    <name type="scientific">Thrips palmi</name>
    <name type="common">Melon thrips</name>
    <dbReference type="NCBI Taxonomy" id="161013"/>
    <lineage>
        <taxon>Eukaryota</taxon>
        <taxon>Metazoa</taxon>
        <taxon>Ecdysozoa</taxon>
        <taxon>Arthropoda</taxon>
        <taxon>Hexapoda</taxon>
        <taxon>Insecta</taxon>
        <taxon>Pterygota</taxon>
        <taxon>Neoptera</taxon>
        <taxon>Paraneoptera</taxon>
        <taxon>Thysanoptera</taxon>
        <taxon>Terebrantia</taxon>
        <taxon>Thripoidea</taxon>
        <taxon>Thripidae</taxon>
        <taxon>Thrips</taxon>
    </lineage>
</organism>
<evidence type="ECO:0000256" key="7">
    <source>
        <dbReference type="ARBA" id="ARBA00023054"/>
    </source>
</evidence>
<comment type="subcellular location">
    <subcellularLocation>
        <location evidence="1">Mitochondrion</location>
    </subcellularLocation>
</comment>
<evidence type="ECO:0000256" key="6">
    <source>
        <dbReference type="ARBA" id="ARBA00022946"/>
    </source>
</evidence>
<keyword evidence="4" id="KW-0949">S-adenosyl-L-methionine</keyword>
<name>A0A6P9A5H2_THRPL</name>
<dbReference type="GeneID" id="117651659"/>
<feature type="domain" description="SAM-dependent MTase TRM10-type" evidence="10">
    <location>
        <begin position="202"/>
        <end position="392"/>
    </location>
</feature>
<dbReference type="Gene3D" id="3.40.1280.30">
    <property type="match status" value="1"/>
</dbReference>
<gene>
    <name evidence="12" type="primary">LOC117651659</name>
</gene>
<dbReference type="PANTHER" id="PTHR13563">
    <property type="entry name" value="TRNA (GUANINE-9-) METHYLTRANSFERASE"/>
    <property type="match status" value="1"/>
</dbReference>
<dbReference type="AlphaFoldDB" id="A0A6P9A5H2"/>
<proteinExistence type="predicted"/>
<keyword evidence="11" id="KW-1185">Reference proteome</keyword>
<keyword evidence="6" id="KW-0809">Transit peptide</keyword>
<dbReference type="GO" id="GO:0000049">
    <property type="term" value="F:tRNA binding"/>
    <property type="evidence" value="ECO:0007669"/>
    <property type="project" value="TreeGrafter"/>
</dbReference>
<accession>A0A6P9A5H2</accession>
<dbReference type="Proteomes" id="UP000515158">
    <property type="component" value="Unplaced"/>
</dbReference>
<evidence type="ECO:0000256" key="4">
    <source>
        <dbReference type="ARBA" id="ARBA00022691"/>
    </source>
</evidence>
<dbReference type="GO" id="GO:0008168">
    <property type="term" value="F:methyltransferase activity"/>
    <property type="evidence" value="ECO:0007669"/>
    <property type="project" value="UniProtKB-KW"/>
</dbReference>
<dbReference type="KEGG" id="tpal:117651659"/>
<keyword evidence="3" id="KW-0808">Transferase</keyword>
<dbReference type="CDD" id="cd18102">
    <property type="entry name" value="Trm10_MRRP1"/>
    <property type="match status" value="1"/>
</dbReference>
<dbReference type="GO" id="GO:0005654">
    <property type="term" value="C:nucleoplasm"/>
    <property type="evidence" value="ECO:0007669"/>
    <property type="project" value="TreeGrafter"/>
</dbReference>